<keyword evidence="3" id="KW-1185">Reference proteome</keyword>
<proteinExistence type="predicted"/>
<organism evidence="2 3">
    <name type="scientific">Protaetiibacter intestinalis</name>
    <dbReference type="NCBI Taxonomy" id="2419774"/>
    <lineage>
        <taxon>Bacteria</taxon>
        <taxon>Bacillati</taxon>
        <taxon>Actinomycetota</taxon>
        <taxon>Actinomycetes</taxon>
        <taxon>Micrococcales</taxon>
        <taxon>Microbacteriaceae</taxon>
        <taxon>Protaetiibacter</taxon>
    </lineage>
</organism>
<dbReference type="RefSeq" id="WP_120762035.1">
    <property type="nucleotide sequence ID" value="NZ_CP032630.1"/>
</dbReference>
<evidence type="ECO:0000313" key="3">
    <source>
        <dbReference type="Proteomes" id="UP000278886"/>
    </source>
</evidence>
<keyword evidence="1" id="KW-0175">Coiled coil</keyword>
<name>A0A387B9B2_9MICO</name>
<reference evidence="3" key="1">
    <citation type="submission" date="2018-09" db="EMBL/GenBank/DDBJ databases">
        <title>Genome sequencing of strain 2DFWR-13.</title>
        <authorList>
            <person name="Heo J."/>
            <person name="Kim S.-J."/>
            <person name="Kwon S.-W."/>
        </authorList>
    </citation>
    <scope>NUCLEOTIDE SEQUENCE [LARGE SCALE GENOMIC DNA]</scope>
    <source>
        <strain evidence="3">2DFWR-13</strain>
    </source>
</reference>
<dbReference type="OrthoDB" id="5118185at2"/>
<evidence type="ECO:0000313" key="2">
    <source>
        <dbReference type="EMBL" id="AYF97686.1"/>
    </source>
</evidence>
<sequence length="181" mass="20050">MPFRRPDRRIRRVSLADRVADAMLVARAGVRQQVKNVVILRALRDGADFDEGWYADAVRTELEAVAAETEADAARVTRELDFARGRHLRAATARDFVDRDVPTLKLRRKVLRALAVELRALAADDEAVASLIVEARAGALDEIAATAAAIPGRGRTKPLKGLARSRALQSLREELRDYLDD</sequence>
<dbReference type="KEGG" id="lyd:D7I47_05070"/>
<feature type="coiled-coil region" evidence="1">
    <location>
        <begin position="59"/>
        <end position="86"/>
    </location>
</feature>
<gene>
    <name evidence="2" type="ORF">D7I47_05070</name>
</gene>
<dbReference type="AlphaFoldDB" id="A0A387B9B2"/>
<evidence type="ECO:0000256" key="1">
    <source>
        <dbReference type="SAM" id="Coils"/>
    </source>
</evidence>
<dbReference type="Proteomes" id="UP000278886">
    <property type="component" value="Chromosome"/>
</dbReference>
<accession>A0A387B9B2</accession>
<evidence type="ECO:0008006" key="4">
    <source>
        <dbReference type="Google" id="ProtNLM"/>
    </source>
</evidence>
<dbReference type="EMBL" id="CP032630">
    <property type="protein sequence ID" value="AYF97686.1"/>
    <property type="molecule type" value="Genomic_DNA"/>
</dbReference>
<protein>
    <recommendedName>
        <fullName evidence="4">Asparagine synthase</fullName>
    </recommendedName>
</protein>